<dbReference type="Proteomes" id="UP000515153">
    <property type="component" value="Unplaced"/>
</dbReference>
<reference evidence="3" key="1">
    <citation type="journal article" date="2019" name="Mol. Biol. Evol.">
        <title>Blast fungal genomes show frequent chromosomal changes, gene gains and losses, and effector gene turnover.</title>
        <authorList>
            <person name="Gomez Luciano L.B."/>
            <person name="Jason Tsai I."/>
            <person name="Chuma I."/>
            <person name="Tosa Y."/>
            <person name="Chen Y.H."/>
            <person name="Li J.Y."/>
            <person name="Li M.Y."/>
            <person name="Jade Lu M.Y."/>
            <person name="Nakayashiki H."/>
            <person name="Li W.H."/>
        </authorList>
    </citation>
    <scope>NUCLEOTIDE SEQUENCE</scope>
    <source>
        <strain evidence="3">NI907</strain>
    </source>
</reference>
<organism evidence="2 3">
    <name type="scientific">Pyricularia grisea</name>
    <name type="common">Crabgrass-specific blast fungus</name>
    <name type="synonym">Magnaporthe grisea</name>
    <dbReference type="NCBI Taxonomy" id="148305"/>
    <lineage>
        <taxon>Eukaryota</taxon>
        <taxon>Fungi</taxon>
        <taxon>Dikarya</taxon>
        <taxon>Ascomycota</taxon>
        <taxon>Pezizomycotina</taxon>
        <taxon>Sordariomycetes</taxon>
        <taxon>Sordariomycetidae</taxon>
        <taxon>Magnaporthales</taxon>
        <taxon>Pyriculariaceae</taxon>
        <taxon>Pyricularia</taxon>
    </lineage>
</organism>
<dbReference type="AlphaFoldDB" id="A0A6P8ARA6"/>
<keyword evidence="2" id="KW-1185">Reference proteome</keyword>
<accession>A0A6P8ARA6</accession>
<evidence type="ECO:0000313" key="3">
    <source>
        <dbReference type="RefSeq" id="XP_030977446.1"/>
    </source>
</evidence>
<evidence type="ECO:0000313" key="2">
    <source>
        <dbReference type="Proteomes" id="UP000515153"/>
    </source>
</evidence>
<dbReference type="RefSeq" id="XP_030977446.1">
    <property type="nucleotide sequence ID" value="XM_031129948.1"/>
</dbReference>
<protein>
    <submittedName>
        <fullName evidence="3">Uncharacterized protein</fullName>
    </submittedName>
</protein>
<name>A0A6P8ARA6_PYRGI</name>
<gene>
    <name evidence="3" type="ORF">PgNI_09967</name>
</gene>
<reference evidence="3" key="3">
    <citation type="submission" date="2025-08" db="UniProtKB">
        <authorList>
            <consortium name="RefSeq"/>
        </authorList>
    </citation>
    <scope>IDENTIFICATION</scope>
    <source>
        <strain evidence="3">NI907</strain>
    </source>
</reference>
<feature type="region of interest" description="Disordered" evidence="1">
    <location>
        <begin position="1"/>
        <end position="21"/>
    </location>
</feature>
<feature type="compositionally biased region" description="Gly residues" evidence="1">
    <location>
        <begin position="1"/>
        <end position="10"/>
    </location>
</feature>
<proteinExistence type="predicted"/>
<reference evidence="3" key="2">
    <citation type="submission" date="2019-10" db="EMBL/GenBank/DDBJ databases">
        <authorList>
            <consortium name="NCBI Genome Project"/>
        </authorList>
    </citation>
    <scope>NUCLEOTIDE SEQUENCE</scope>
    <source>
        <strain evidence="3">NI907</strain>
    </source>
</reference>
<dbReference type="KEGG" id="pgri:PgNI_09967"/>
<sequence>MVGIGRGPVGHSGLLGKRARTRGKEECACMVPPTNQPYESFPQEIHPIHSGHRARGSDQQPLYLWYCTAEAHSLVPNSVLPGREFGR</sequence>
<dbReference type="GeneID" id="41964856"/>
<evidence type="ECO:0000256" key="1">
    <source>
        <dbReference type="SAM" id="MobiDB-lite"/>
    </source>
</evidence>